<reference evidence="1 2" key="1">
    <citation type="submission" date="2014-12" db="EMBL/GenBank/DDBJ databases">
        <title>16Stimator: statistical estimation of ribosomal gene copy numbers from draft genome assemblies.</title>
        <authorList>
            <person name="Perisin M.A."/>
            <person name="Vetter M."/>
            <person name="Gilbert J.A."/>
            <person name="Bergelson J."/>
        </authorList>
    </citation>
    <scope>NUCLEOTIDE SEQUENCE [LARGE SCALE GENOMIC DNA]</scope>
    <source>
        <strain evidence="1 2">MEJ086</strain>
    </source>
</reference>
<accession>A0A0D0KCB4</accession>
<proteinExistence type="predicted"/>
<dbReference type="RefSeq" id="WP_042556005.1">
    <property type="nucleotide sequence ID" value="NZ_JXQW01000066.1"/>
</dbReference>
<dbReference type="AlphaFoldDB" id="A0A0D0KCB4"/>
<comment type="caution">
    <text evidence="1">The sequence shown here is derived from an EMBL/GenBank/DDBJ whole genome shotgun (WGS) entry which is preliminary data.</text>
</comment>
<dbReference type="EMBL" id="JXQW01000066">
    <property type="protein sequence ID" value="KIP95789.1"/>
    <property type="molecule type" value="Genomic_DNA"/>
</dbReference>
<protein>
    <submittedName>
        <fullName evidence="1">Uncharacterized protein</fullName>
    </submittedName>
</protein>
<name>A0A0D0KCB4_9PSED</name>
<evidence type="ECO:0000313" key="1">
    <source>
        <dbReference type="EMBL" id="KIP95789.1"/>
    </source>
</evidence>
<dbReference type="Proteomes" id="UP000032068">
    <property type="component" value="Unassembled WGS sequence"/>
</dbReference>
<evidence type="ECO:0000313" key="2">
    <source>
        <dbReference type="Proteomes" id="UP000032068"/>
    </source>
</evidence>
<organism evidence="1 2">
    <name type="scientific">Pseudomonas fulva</name>
    <dbReference type="NCBI Taxonomy" id="47880"/>
    <lineage>
        <taxon>Bacteria</taxon>
        <taxon>Pseudomonadati</taxon>
        <taxon>Pseudomonadota</taxon>
        <taxon>Gammaproteobacteria</taxon>
        <taxon>Pseudomonadales</taxon>
        <taxon>Pseudomonadaceae</taxon>
        <taxon>Pseudomonas</taxon>
    </lineage>
</organism>
<dbReference type="OrthoDB" id="6875808at2"/>
<gene>
    <name evidence="1" type="ORF">RU08_21970</name>
</gene>
<sequence length="143" mass="15937">MIFDYSEKYGVSLLAGVRDRARVRDLMGGDFRVLPKTEFSENTIDVFGGIIARAWYDASDILIGIEFYALGSEFYFSGGQVLGKDFQYIEKLLSTLGVAFDVEEDGTGISINAGRLRFYIPDMLESGALAEIKSVYVDLEKCK</sequence>